<comment type="caution">
    <text evidence="3">The sequence shown here is derived from an EMBL/GenBank/DDBJ whole genome shotgun (WGS) entry which is preliminary data.</text>
</comment>
<protein>
    <submittedName>
        <fullName evidence="3">Uncharacterized protein</fullName>
    </submittedName>
</protein>
<sequence length="687" mass="75981">MSTLDCLSCCNLINVMIFWIILILLVLSQEVKVASGEEHNLFPAIENRVGNTSKQLTENDSTVHLYAELIDVLEKLNVLDQSGHSIACYSLEKIVREVIHINDDGHRILGVYLYFEEKDSKKVKGSVPLGSTKKIMDIAVKSSGTNHYSESDQKYKVKNISYVECTNHSRMGIEGLDSLSRKHDKVNATYSVLKQEDNSVHNLTTIGSSRADREDNNGGLSRTQVVVISTCSAVIGVFFLIAGVMRVRNYLKRYREERMLARRAMQRSISGSLAGTQRHPDAYRRESSASKVSRQGNPILGRSGGVYSPVNDNDSPKLNYSQNSSPSHFVDTKPFLLINTPSSKNGSVTSSHGSIAFIDEDPSKKKCPFTSPDTEDEEDHPLLRKSPDSGNSMDISVPVELETAIRIPDRNMLGQTLHNIISEDDGSPATAISAPESDIKCSSSSSKEHPPQGKSTAKTNGEDSENKNGVMEAADKEQNITSSYSADDNVVDLSKDTDVQTVRDSSVEIDLSHSYSVTTGLTQSDNSLSDNPTYRYGNQMEYTPDFDYENFAYSCPNEHSQIRSRHSLMSTNDSFQASGIDNLLDNYNRVGNNSNEPSSSNVPTCDGVICSDNSWEPSFLHGARSHQTRKTSEGQLVERDSLSALALVDERQRKGLSRRTSLPPRIIPLDEYSERSRGPHSITINKK</sequence>
<evidence type="ECO:0000313" key="4">
    <source>
        <dbReference type="Proteomes" id="UP001195483"/>
    </source>
</evidence>
<feature type="compositionally biased region" description="Polar residues" evidence="1">
    <location>
        <begin position="342"/>
        <end position="353"/>
    </location>
</feature>
<reference evidence="3" key="3">
    <citation type="submission" date="2023-05" db="EMBL/GenBank/DDBJ databases">
        <authorList>
            <person name="Smith C.H."/>
        </authorList>
    </citation>
    <scope>NUCLEOTIDE SEQUENCE</scope>
    <source>
        <strain evidence="3">CHS0354</strain>
        <tissue evidence="3">Mantle</tissue>
    </source>
</reference>
<feature type="compositionally biased region" description="Basic and acidic residues" evidence="1">
    <location>
        <begin position="278"/>
        <end position="288"/>
    </location>
</feature>
<dbReference type="Proteomes" id="UP001195483">
    <property type="component" value="Unassembled WGS sequence"/>
</dbReference>
<feature type="region of interest" description="Disordered" evidence="1">
    <location>
        <begin position="270"/>
        <end position="326"/>
    </location>
</feature>
<feature type="region of interest" description="Disordered" evidence="1">
    <location>
        <begin position="342"/>
        <end position="394"/>
    </location>
</feature>
<reference evidence="3" key="2">
    <citation type="journal article" date="2021" name="Genome Biol. Evol.">
        <title>Developing a high-quality reference genome for a parasitic bivalve with doubly uniparental inheritance (Bivalvia: Unionida).</title>
        <authorList>
            <person name="Smith C.H."/>
        </authorList>
    </citation>
    <scope>NUCLEOTIDE SEQUENCE</scope>
    <source>
        <strain evidence="3">CHS0354</strain>
        <tissue evidence="3">Mantle</tissue>
    </source>
</reference>
<keyword evidence="2" id="KW-0812">Transmembrane</keyword>
<feature type="transmembrane region" description="Helical" evidence="2">
    <location>
        <begin position="225"/>
        <end position="245"/>
    </location>
</feature>
<dbReference type="EMBL" id="JAEAOA010001385">
    <property type="protein sequence ID" value="KAK3583800.1"/>
    <property type="molecule type" value="Genomic_DNA"/>
</dbReference>
<keyword evidence="2" id="KW-0472">Membrane</keyword>
<keyword evidence="4" id="KW-1185">Reference proteome</keyword>
<feature type="region of interest" description="Disordered" evidence="1">
    <location>
        <begin position="421"/>
        <end position="467"/>
    </location>
</feature>
<organism evidence="3 4">
    <name type="scientific">Potamilus streckersoni</name>
    <dbReference type="NCBI Taxonomy" id="2493646"/>
    <lineage>
        <taxon>Eukaryota</taxon>
        <taxon>Metazoa</taxon>
        <taxon>Spiralia</taxon>
        <taxon>Lophotrochozoa</taxon>
        <taxon>Mollusca</taxon>
        <taxon>Bivalvia</taxon>
        <taxon>Autobranchia</taxon>
        <taxon>Heteroconchia</taxon>
        <taxon>Palaeoheterodonta</taxon>
        <taxon>Unionida</taxon>
        <taxon>Unionoidea</taxon>
        <taxon>Unionidae</taxon>
        <taxon>Ambleminae</taxon>
        <taxon>Lampsilini</taxon>
        <taxon>Potamilus</taxon>
    </lineage>
</organism>
<evidence type="ECO:0000313" key="3">
    <source>
        <dbReference type="EMBL" id="KAK3583800.1"/>
    </source>
</evidence>
<accession>A0AAE0VP33</accession>
<gene>
    <name evidence="3" type="ORF">CHS0354_022846</name>
</gene>
<reference evidence="3" key="1">
    <citation type="journal article" date="2021" name="Genome Biol. Evol.">
        <title>A High-Quality Reference Genome for a Parasitic Bivalve with Doubly Uniparental Inheritance (Bivalvia: Unionida).</title>
        <authorList>
            <person name="Smith C.H."/>
        </authorList>
    </citation>
    <scope>NUCLEOTIDE SEQUENCE</scope>
    <source>
        <strain evidence="3">CHS0354</strain>
    </source>
</reference>
<name>A0AAE0VP33_9BIVA</name>
<evidence type="ECO:0000256" key="2">
    <source>
        <dbReference type="SAM" id="Phobius"/>
    </source>
</evidence>
<keyword evidence="2" id="KW-1133">Transmembrane helix</keyword>
<feature type="transmembrane region" description="Helical" evidence="2">
    <location>
        <begin position="7"/>
        <end position="27"/>
    </location>
</feature>
<feature type="compositionally biased region" description="Polar residues" evidence="1">
    <location>
        <begin position="310"/>
        <end position="326"/>
    </location>
</feature>
<evidence type="ECO:0000256" key="1">
    <source>
        <dbReference type="SAM" id="MobiDB-lite"/>
    </source>
</evidence>
<proteinExistence type="predicted"/>
<dbReference type="AlphaFoldDB" id="A0AAE0VP33"/>